<name>A0A7M2Y8T7_9FLAO</name>
<dbReference type="GO" id="GO:0009103">
    <property type="term" value="P:lipopolysaccharide biosynthetic process"/>
    <property type="evidence" value="ECO:0007669"/>
    <property type="project" value="TreeGrafter"/>
</dbReference>
<dbReference type="KEGG" id="kfa:Q73A0000_09345"/>
<dbReference type="InterPro" id="IPR001296">
    <property type="entry name" value="Glyco_trans_1"/>
</dbReference>
<dbReference type="CDD" id="cd03801">
    <property type="entry name" value="GT4_PimA-like"/>
    <property type="match status" value="1"/>
</dbReference>
<sequence length="386" mass="44241">MVKKLIMVGTTTQNNQFVNGQSMMFQLLVDQLKEKDIKTVIVDFGKSIDPDFHNNRISGKFQITKLIDNILLIFRMLSVLVGNSNTPVYINTAQSKVGFLRDYIFIHLAKFFKRKVVAHQFGANYTNFYNSQTPSFKIKIKATLDKTDLLIVEGTFAKKQFHFLHDYENKVIAIPNGLPEKIDSTKITSKKIEPQKEIQLLYLSNLIESKGYRDVLEAVNVLVNKLNQNVTAVFAGKFLEDVEDEMFSSASHARSDFFSYLEKNNLQDRVTYHEGLYGEEKAKAFKSAHFFLLPSFYINEGQPVSVLEALAYGCVPIVTNYRLIPDMVNTENGFFVNPKAPAEISQIVNLMIDHPEQYEERSKAGIKYFNEHFTAEKYVENILCLF</sequence>
<dbReference type="Pfam" id="PF00534">
    <property type="entry name" value="Glycos_transf_1"/>
    <property type="match status" value="1"/>
</dbReference>
<dbReference type="PANTHER" id="PTHR46401">
    <property type="entry name" value="GLYCOSYLTRANSFERASE WBBK-RELATED"/>
    <property type="match status" value="1"/>
</dbReference>
<evidence type="ECO:0000313" key="3">
    <source>
        <dbReference type="EMBL" id="QOW10561.1"/>
    </source>
</evidence>
<protein>
    <submittedName>
        <fullName evidence="3">Glycosyltransferase family 4 protein</fullName>
    </submittedName>
</protein>
<organism evidence="3 4">
    <name type="scientific">Kaistella flava</name>
    <name type="common">ex Peng et al. 2021</name>
    <dbReference type="NCBI Taxonomy" id="2038776"/>
    <lineage>
        <taxon>Bacteria</taxon>
        <taxon>Pseudomonadati</taxon>
        <taxon>Bacteroidota</taxon>
        <taxon>Flavobacteriia</taxon>
        <taxon>Flavobacteriales</taxon>
        <taxon>Weeksellaceae</taxon>
        <taxon>Chryseobacterium group</taxon>
        <taxon>Kaistella</taxon>
    </lineage>
</organism>
<evidence type="ECO:0000313" key="4">
    <source>
        <dbReference type="Proteomes" id="UP000594195"/>
    </source>
</evidence>
<reference evidence="3 4" key="1">
    <citation type="submission" date="2019-05" db="EMBL/GenBank/DDBJ databases">
        <title>Chryseobacterium sp. isolated from King George Island, maritime Antarctica.</title>
        <authorList>
            <person name="Peng X."/>
        </authorList>
    </citation>
    <scope>NUCLEOTIDE SEQUENCE [LARGE SCALE GENOMIC DNA]</scope>
    <source>
        <strain evidence="3 4">7-3A</strain>
    </source>
</reference>
<keyword evidence="4" id="KW-1185">Reference proteome</keyword>
<accession>A0A7M2Y8T7</accession>
<dbReference type="Proteomes" id="UP000594195">
    <property type="component" value="Chromosome"/>
</dbReference>
<proteinExistence type="predicted"/>
<dbReference type="AlphaFoldDB" id="A0A7M2Y8T7"/>
<gene>
    <name evidence="3" type="ORF">Q73A0000_09345</name>
</gene>
<dbReference type="PANTHER" id="PTHR46401:SF2">
    <property type="entry name" value="GLYCOSYLTRANSFERASE WBBK-RELATED"/>
    <property type="match status" value="1"/>
</dbReference>
<dbReference type="SUPFAM" id="SSF53756">
    <property type="entry name" value="UDP-Glycosyltransferase/glycogen phosphorylase"/>
    <property type="match status" value="1"/>
</dbReference>
<dbReference type="RefSeq" id="WP_193813694.1">
    <property type="nucleotide sequence ID" value="NZ_CP040442.1"/>
</dbReference>
<dbReference type="Gene3D" id="3.40.50.2000">
    <property type="entry name" value="Glycogen Phosphorylase B"/>
    <property type="match status" value="2"/>
</dbReference>
<evidence type="ECO:0000256" key="1">
    <source>
        <dbReference type="ARBA" id="ARBA00022679"/>
    </source>
</evidence>
<evidence type="ECO:0000259" key="2">
    <source>
        <dbReference type="Pfam" id="PF00534"/>
    </source>
</evidence>
<dbReference type="EMBL" id="CP040442">
    <property type="protein sequence ID" value="QOW10561.1"/>
    <property type="molecule type" value="Genomic_DNA"/>
</dbReference>
<feature type="domain" description="Glycosyl transferase family 1" evidence="2">
    <location>
        <begin position="186"/>
        <end position="367"/>
    </location>
</feature>
<dbReference type="GO" id="GO:0016757">
    <property type="term" value="F:glycosyltransferase activity"/>
    <property type="evidence" value="ECO:0007669"/>
    <property type="project" value="InterPro"/>
</dbReference>
<keyword evidence="1 3" id="KW-0808">Transferase</keyword>